<dbReference type="Pfam" id="PF02517">
    <property type="entry name" value="Rce1-like"/>
    <property type="match status" value="1"/>
</dbReference>
<feature type="transmembrane region" description="Helical" evidence="2">
    <location>
        <begin position="296"/>
        <end position="312"/>
    </location>
</feature>
<organism evidence="4 5">
    <name type="scientific">Streptomyces griseochromogenes</name>
    <dbReference type="NCBI Taxonomy" id="68214"/>
    <lineage>
        <taxon>Bacteria</taxon>
        <taxon>Bacillati</taxon>
        <taxon>Actinomycetota</taxon>
        <taxon>Actinomycetes</taxon>
        <taxon>Kitasatosporales</taxon>
        <taxon>Streptomycetaceae</taxon>
        <taxon>Streptomyces</taxon>
    </lineage>
</organism>
<accession>A0A1B1B3M5</accession>
<feature type="compositionally biased region" description="Low complexity" evidence="1">
    <location>
        <begin position="85"/>
        <end position="95"/>
    </location>
</feature>
<evidence type="ECO:0000259" key="3">
    <source>
        <dbReference type="Pfam" id="PF02517"/>
    </source>
</evidence>
<dbReference type="Proteomes" id="UP000092659">
    <property type="component" value="Chromosome"/>
</dbReference>
<feature type="transmembrane region" description="Helical" evidence="2">
    <location>
        <begin position="157"/>
        <end position="180"/>
    </location>
</feature>
<feature type="transmembrane region" description="Helical" evidence="2">
    <location>
        <begin position="201"/>
        <end position="227"/>
    </location>
</feature>
<dbReference type="InterPro" id="IPR003675">
    <property type="entry name" value="Rce1/LyrA-like_dom"/>
</dbReference>
<keyword evidence="2" id="KW-0812">Transmembrane</keyword>
<feature type="transmembrane region" description="Helical" evidence="2">
    <location>
        <begin position="319"/>
        <end position="337"/>
    </location>
</feature>
<gene>
    <name evidence="4" type="ORF">AVL59_31300</name>
</gene>
<name>A0A1B1B3M5_9ACTN</name>
<reference evidence="4 5" key="1">
    <citation type="submission" date="2016-06" db="EMBL/GenBank/DDBJ databases">
        <title>Complete genome sequence of Streptomyces griseochromogenes ATCC 14511, the Blasticidin S producer.</title>
        <authorList>
            <person name="Wu L."/>
        </authorList>
    </citation>
    <scope>NUCLEOTIDE SEQUENCE [LARGE SCALE GENOMIC DNA]</scope>
    <source>
        <strain evidence="4 5">ATCC 14511</strain>
    </source>
</reference>
<feature type="domain" description="CAAX prenyl protease 2/Lysostaphin resistance protein A-like" evidence="3">
    <location>
        <begin position="239"/>
        <end position="330"/>
    </location>
</feature>
<dbReference type="EMBL" id="CP016279">
    <property type="protein sequence ID" value="ANP53427.1"/>
    <property type="molecule type" value="Genomic_DNA"/>
</dbReference>
<proteinExistence type="predicted"/>
<dbReference type="STRING" id="68214.AVL59_31300"/>
<feature type="region of interest" description="Disordered" evidence="1">
    <location>
        <begin position="1"/>
        <end position="22"/>
    </location>
</feature>
<feature type="transmembrane region" description="Helical" evidence="2">
    <location>
        <begin position="119"/>
        <end position="137"/>
    </location>
</feature>
<evidence type="ECO:0000313" key="4">
    <source>
        <dbReference type="EMBL" id="ANP53427.1"/>
    </source>
</evidence>
<dbReference type="KEGG" id="sgs:AVL59_31300"/>
<sequence length="379" mass="39715">MPAGNSVSGNSVHGRRLTGGGGSRALGELISGTGKLLAQGAVEFARRVGLAPSPVRTSKGPATAAGRAPTRWIGAPDVRRREHAGNGSAASAPHAGHSRHHRAPRDGGGSVRPGRGRVLPFYLVLFTADALLGRLAWIVTRPITQGSEYPLWSLRGAVASALGDAFLFGGLLALVTWRVVHVEHRRFADLGLASPGWGRELARGYALGLAWAVAALFIAVAAGWAAVSGGVRQSALVAFTPLWMVVSVFQAGVEEVIFRGWMLSLLVRRRGPCKAVLIQALLFGCLHLLVDANTALAVLHGLVFGVFAGLHAQYRRGIWGVIGIHGAYNFAAIPIIAVSGGGRYGPAGWHYAAVALTGVGASVAYILFKRSAGHVRFPR</sequence>
<keyword evidence="2" id="KW-1133">Transmembrane helix</keyword>
<evidence type="ECO:0000256" key="2">
    <source>
        <dbReference type="SAM" id="Phobius"/>
    </source>
</evidence>
<dbReference type="GO" id="GO:0080120">
    <property type="term" value="P:CAAX-box protein maturation"/>
    <property type="evidence" value="ECO:0007669"/>
    <property type="project" value="UniProtKB-ARBA"/>
</dbReference>
<dbReference type="PANTHER" id="PTHR39430:SF1">
    <property type="entry name" value="PROTEASE"/>
    <property type="match status" value="1"/>
</dbReference>
<dbReference type="GO" id="GO:0004175">
    <property type="term" value="F:endopeptidase activity"/>
    <property type="evidence" value="ECO:0007669"/>
    <property type="project" value="UniProtKB-ARBA"/>
</dbReference>
<feature type="compositionally biased region" description="Polar residues" evidence="1">
    <location>
        <begin position="1"/>
        <end position="11"/>
    </location>
</feature>
<dbReference type="PANTHER" id="PTHR39430">
    <property type="entry name" value="MEMBRANE-ASSOCIATED PROTEASE-RELATED"/>
    <property type="match status" value="1"/>
</dbReference>
<feature type="region of interest" description="Disordered" evidence="1">
    <location>
        <begin position="52"/>
        <end position="111"/>
    </location>
</feature>
<keyword evidence="2" id="KW-0472">Membrane</keyword>
<feature type="transmembrane region" description="Helical" evidence="2">
    <location>
        <begin position="349"/>
        <end position="368"/>
    </location>
</feature>
<protein>
    <recommendedName>
        <fullName evidence="3">CAAX prenyl protease 2/Lysostaphin resistance protein A-like domain-containing protein</fullName>
    </recommendedName>
</protein>
<evidence type="ECO:0000256" key="1">
    <source>
        <dbReference type="SAM" id="MobiDB-lite"/>
    </source>
</evidence>
<dbReference type="AlphaFoldDB" id="A0A1B1B3M5"/>
<evidence type="ECO:0000313" key="5">
    <source>
        <dbReference type="Proteomes" id="UP000092659"/>
    </source>
</evidence>